<accession>A0ABQ4Y7K0</accession>
<evidence type="ECO:0000256" key="1">
    <source>
        <dbReference type="SAM" id="MobiDB-lite"/>
    </source>
</evidence>
<sequence>MVVDSTKHMASNFAKLDKFEGVEFRRWRKKIHFLLSNMSVVYVLTTPISEDGLILNGMSDTLFDIYQNVESSKKLRDSLNAKYMAEDDQVKISLVQDNDKPKNNNVVGPSVVNMVELNNSIMYNDNKGKRKHRGNPKDDPNNKSKNDDVAWTCMLTKITNKPFQNVKRETKVLELIHSDLCDLHATSSLRNKNYFVTFIDDSYSLVVRLFDPKLKTLDEKGIECIFIGYLKHLKAFRFNVIEPNKFVSINSSIELGYAILDENRFSSLSRPSLRILNGIEDIGVTEVSDEVTSGVTEEMDVKTVILNGELDEEVYMNQPQGFIMPGNENKEFLSSRFSMKDMWEADVILVIRIKHESNSISISHSHYIENVLKKFSYFDCTLVSTPMETSEKLRPNNGRAVSQLKYYRVIGYLMYAMTCTRPDITFVMVKLSRQFVYKWLGILAWEGAISWASKKQTYITSSIMESEFVALAAAGKEAEWLRNLIIEIPL</sequence>
<reference evidence="2" key="1">
    <citation type="journal article" date="2022" name="Int. J. Mol. Sci.">
        <title>Draft Genome of Tanacetum Coccineum: Genomic Comparison of Closely Related Tanacetum-Family Plants.</title>
        <authorList>
            <person name="Yamashiro T."/>
            <person name="Shiraishi A."/>
            <person name="Nakayama K."/>
            <person name="Satake H."/>
        </authorList>
    </citation>
    <scope>NUCLEOTIDE SEQUENCE</scope>
</reference>
<protein>
    <submittedName>
        <fullName evidence="2">Zinc finger, CCHC-type containing protein</fullName>
    </submittedName>
</protein>
<evidence type="ECO:0000313" key="3">
    <source>
        <dbReference type="Proteomes" id="UP001151760"/>
    </source>
</evidence>
<evidence type="ECO:0000313" key="2">
    <source>
        <dbReference type="EMBL" id="GJS72940.1"/>
    </source>
</evidence>
<gene>
    <name evidence="2" type="ORF">Tco_0705781</name>
</gene>
<feature type="compositionally biased region" description="Basic and acidic residues" evidence="1">
    <location>
        <begin position="135"/>
        <end position="146"/>
    </location>
</feature>
<dbReference type="PANTHER" id="PTHR42648">
    <property type="entry name" value="TRANSPOSASE, PUTATIVE-RELATED"/>
    <property type="match status" value="1"/>
</dbReference>
<dbReference type="EMBL" id="BQNB010010116">
    <property type="protein sequence ID" value="GJS72940.1"/>
    <property type="molecule type" value="Genomic_DNA"/>
</dbReference>
<reference evidence="2" key="2">
    <citation type="submission" date="2022-01" db="EMBL/GenBank/DDBJ databases">
        <authorList>
            <person name="Yamashiro T."/>
            <person name="Shiraishi A."/>
            <person name="Satake H."/>
            <person name="Nakayama K."/>
        </authorList>
    </citation>
    <scope>NUCLEOTIDE SEQUENCE</scope>
</reference>
<organism evidence="2 3">
    <name type="scientific">Tanacetum coccineum</name>
    <dbReference type="NCBI Taxonomy" id="301880"/>
    <lineage>
        <taxon>Eukaryota</taxon>
        <taxon>Viridiplantae</taxon>
        <taxon>Streptophyta</taxon>
        <taxon>Embryophyta</taxon>
        <taxon>Tracheophyta</taxon>
        <taxon>Spermatophyta</taxon>
        <taxon>Magnoliopsida</taxon>
        <taxon>eudicotyledons</taxon>
        <taxon>Gunneridae</taxon>
        <taxon>Pentapetalae</taxon>
        <taxon>asterids</taxon>
        <taxon>campanulids</taxon>
        <taxon>Asterales</taxon>
        <taxon>Asteraceae</taxon>
        <taxon>Asteroideae</taxon>
        <taxon>Anthemideae</taxon>
        <taxon>Anthemidinae</taxon>
        <taxon>Tanacetum</taxon>
    </lineage>
</organism>
<proteinExistence type="predicted"/>
<dbReference type="PANTHER" id="PTHR42648:SF30">
    <property type="entry name" value="RIBONUCLEASE H-LIKE DOMAIN, GAG-PRE-INTEGRASE DOMAIN PROTEIN-RELATED"/>
    <property type="match status" value="1"/>
</dbReference>
<comment type="caution">
    <text evidence="2">The sequence shown here is derived from an EMBL/GenBank/DDBJ whole genome shotgun (WGS) entry which is preliminary data.</text>
</comment>
<feature type="region of interest" description="Disordered" evidence="1">
    <location>
        <begin position="124"/>
        <end position="146"/>
    </location>
</feature>
<name>A0ABQ4Y7K0_9ASTR</name>
<keyword evidence="3" id="KW-1185">Reference proteome</keyword>
<dbReference type="Proteomes" id="UP001151760">
    <property type="component" value="Unassembled WGS sequence"/>
</dbReference>
<dbReference type="InterPro" id="IPR039537">
    <property type="entry name" value="Retrotran_Ty1/copia-like"/>
</dbReference>